<protein>
    <submittedName>
        <fullName evidence="1">Uncharacterized protein</fullName>
    </submittedName>
</protein>
<reference evidence="1" key="1">
    <citation type="journal article" date="2021" name="Proc. Natl. Acad. Sci. U.S.A.">
        <title>A Catalog of Tens of Thousands of Viruses from Human Metagenomes Reveals Hidden Associations with Chronic Diseases.</title>
        <authorList>
            <person name="Tisza M.J."/>
            <person name="Buck C.B."/>
        </authorList>
    </citation>
    <scope>NUCLEOTIDE SEQUENCE</scope>
    <source>
        <strain evidence="1">Ctsf32</strain>
    </source>
</reference>
<name>A0A8S5LNG8_9CAUD</name>
<accession>A0A8S5LNG8</accession>
<evidence type="ECO:0000313" key="1">
    <source>
        <dbReference type="EMBL" id="DAD71478.1"/>
    </source>
</evidence>
<proteinExistence type="predicted"/>
<organism evidence="1">
    <name type="scientific">Siphoviridae sp. ctsf32</name>
    <dbReference type="NCBI Taxonomy" id="2827594"/>
    <lineage>
        <taxon>Viruses</taxon>
        <taxon>Duplodnaviria</taxon>
        <taxon>Heunggongvirae</taxon>
        <taxon>Uroviricota</taxon>
        <taxon>Caudoviricetes</taxon>
    </lineage>
</organism>
<sequence length="56" mass="6694">MKINNLPNEYKNYVVARYCDDGWWYWGSYDALDKAYRTAEDVDGQVFHSAEIERNI</sequence>
<dbReference type="EMBL" id="BK015882">
    <property type="protein sequence ID" value="DAD71478.1"/>
    <property type="molecule type" value="Genomic_DNA"/>
</dbReference>